<evidence type="ECO:0000256" key="1">
    <source>
        <dbReference type="SAM" id="MobiDB-lite"/>
    </source>
</evidence>
<feature type="compositionally biased region" description="Basic and acidic residues" evidence="1">
    <location>
        <begin position="66"/>
        <end position="80"/>
    </location>
</feature>
<protein>
    <submittedName>
        <fullName evidence="2">Uncharacterized protein</fullName>
    </submittedName>
</protein>
<dbReference type="PROSITE" id="PS51257">
    <property type="entry name" value="PROKAR_LIPOPROTEIN"/>
    <property type="match status" value="1"/>
</dbReference>
<dbReference type="AlphaFoldDB" id="A0A246FMZ2"/>
<evidence type="ECO:0000313" key="2">
    <source>
        <dbReference type="EMBL" id="OWP62973.1"/>
    </source>
</evidence>
<organism evidence="2 3">
    <name type="scientific">Hymenobacter amundsenii</name>
    <dbReference type="NCBI Taxonomy" id="2006685"/>
    <lineage>
        <taxon>Bacteria</taxon>
        <taxon>Pseudomonadati</taxon>
        <taxon>Bacteroidota</taxon>
        <taxon>Cytophagia</taxon>
        <taxon>Cytophagales</taxon>
        <taxon>Hymenobacteraceae</taxon>
        <taxon>Hymenobacter</taxon>
    </lineage>
</organism>
<feature type="region of interest" description="Disordered" evidence="1">
    <location>
        <begin position="25"/>
        <end position="88"/>
    </location>
</feature>
<proteinExistence type="predicted"/>
<dbReference type="Proteomes" id="UP000197277">
    <property type="component" value="Unassembled WGS sequence"/>
</dbReference>
<gene>
    <name evidence="2" type="ORF">CDA63_11350</name>
</gene>
<dbReference type="OrthoDB" id="886695at2"/>
<evidence type="ECO:0000313" key="3">
    <source>
        <dbReference type="Proteomes" id="UP000197277"/>
    </source>
</evidence>
<name>A0A246FMZ2_9BACT</name>
<dbReference type="EMBL" id="NIRR01000017">
    <property type="protein sequence ID" value="OWP62973.1"/>
    <property type="molecule type" value="Genomic_DNA"/>
</dbReference>
<keyword evidence="3" id="KW-1185">Reference proteome</keyword>
<reference evidence="2 3" key="1">
    <citation type="submission" date="2017-06" db="EMBL/GenBank/DDBJ databases">
        <title>Hymenobacter amundsenii sp. nov. isolated from regoliths in Antarctica.</title>
        <authorList>
            <person name="Sedlacek I."/>
            <person name="Kralova S."/>
            <person name="Pantucek R."/>
            <person name="Svec P."/>
            <person name="Holochova P."/>
            <person name="Stankova E."/>
            <person name="Vrbovska V."/>
            <person name="Busse H.-J."/>
        </authorList>
    </citation>
    <scope>NUCLEOTIDE SEQUENCE [LARGE SCALE GENOMIC DNA]</scope>
    <source>
        <strain evidence="2 3">CCM 8682</strain>
    </source>
</reference>
<dbReference type="RefSeq" id="WP_088464573.1">
    <property type="nucleotide sequence ID" value="NZ_NIRR01000017.1"/>
</dbReference>
<accession>A0A246FMZ2</accession>
<comment type="caution">
    <text evidence="2">The sequence shown here is derived from an EMBL/GenBank/DDBJ whole genome shotgun (WGS) entry which is preliminary data.</text>
</comment>
<sequence length="88" mass="9764">MKASLLGSTLILLILGTASCSSEDKLMERPSRYGSVSTKRQKRSNDNSKSYKKRNPIGLGLGIDLNAKDPQKHRTVDAPKKYKYSKGH</sequence>